<keyword evidence="1" id="KW-0812">Transmembrane</keyword>
<evidence type="ECO:0000313" key="3">
    <source>
        <dbReference type="Proteomes" id="UP000226192"/>
    </source>
</evidence>
<proteinExistence type="predicted"/>
<feature type="transmembrane region" description="Helical" evidence="1">
    <location>
        <begin position="103"/>
        <end position="127"/>
    </location>
</feature>
<dbReference type="Proteomes" id="UP000226192">
    <property type="component" value="Unassembled WGS sequence"/>
</dbReference>
<keyword evidence="1" id="KW-0472">Membrane</keyword>
<dbReference type="STRING" id="1399860.A0A2C5X9B2"/>
<sequence>MSKRAVIPRFLLPLQGPLWRGFQIPPSQNIYVRFASSQKPLVLEKPAKFVPPSHGSRLKRGAVPKHYGPQMSAAQVASQKQREYPGLMAPEGTWAHWFWTSRLLHTFVTLGTLLVMALSTFFMNYAFNSPYNDLVPTISDLWERPGYFFTAWKNVIILHEKDKAYRAGEHRLRHLDDVTKRQYYMKMHGIEPKNPITMIFGPEDKTTEELEAAVLERPFRPTVTTEADASAEIAQGQAQAPAQEPAQRKKWLGIF</sequence>
<protein>
    <submittedName>
        <fullName evidence="2">Uncharacterized protein</fullName>
    </submittedName>
</protein>
<name>A0A2C5X9B2_9HYPO</name>
<dbReference type="AlphaFoldDB" id="A0A2C5X9B2"/>
<accession>A0A2C5X9B2</accession>
<comment type="caution">
    <text evidence="2">The sequence shown here is derived from an EMBL/GenBank/DDBJ whole genome shotgun (WGS) entry which is preliminary data.</text>
</comment>
<evidence type="ECO:0000256" key="1">
    <source>
        <dbReference type="SAM" id="Phobius"/>
    </source>
</evidence>
<gene>
    <name evidence="2" type="ORF">CDD81_6747</name>
</gene>
<evidence type="ECO:0000313" key="2">
    <source>
        <dbReference type="EMBL" id="PHH62759.1"/>
    </source>
</evidence>
<dbReference type="OrthoDB" id="5397827at2759"/>
<keyword evidence="3" id="KW-1185">Reference proteome</keyword>
<dbReference type="EMBL" id="NJET01000064">
    <property type="protein sequence ID" value="PHH62759.1"/>
    <property type="molecule type" value="Genomic_DNA"/>
</dbReference>
<keyword evidence="1" id="KW-1133">Transmembrane helix</keyword>
<organism evidence="2 3">
    <name type="scientific">Ophiocordyceps australis</name>
    <dbReference type="NCBI Taxonomy" id="1399860"/>
    <lineage>
        <taxon>Eukaryota</taxon>
        <taxon>Fungi</taxon>
        <taxon>Dikarya</taxon>
        <taxon>Ascomycota</taxon>
        <taxon>Pezizomycotina</taxon>
        <taxon>Sordariomycetes</taxon>
        <taxon>Hypocreomycetidae</taxon>
        <taxon>Hypocreales</taxon>
        <taxon>Ophiocordycipitaceae</taxon>
        <taxon>Ophiocordyceps</taxon>
    </lineage>
</organism>
<reference evidence="2 3" key="1">
    <citation type="submission" date="2017-06" db="EMBL/GenBank/DDBJ databases">
        <title>Ant-infecting Ophiocordyceps genomes reveal a high diversity of potential behavioral manipulation genes and a possible major role for enterotoxins.</title>
        <authorList>
            <person name="De Bekker C."/>
            <person name="Evans H.C."/>
            <person name="Brachmann A."/>
            <person name="Hughes D.P."/>
        </authorList>
    </citation>
    <scope>NUCLEOTIDE SEQUENCE [LARGE SCALE GENOMIC DNA]</scope>
    <source>
        <strain evidence="2 3">Map64</strain>
    </source>
</reference>